<feature type="repeat" description="ANK" evidence="9">
    <location>
        <begin position="86"/>
        <end position="118"/>
    </location>
</feature>
<dbReference type="InterPro" id="IPR024862">
    <property type="entry name" value="TRPV"/>
</dbReference>
<dbReference type="GO" id="GO:0098703">
    <property type="term" value="P:calcium ion import across plasma membrane"/>
    <property type="evidence" value="ECO:0007669"/>
    <property type="project" value="TreeGrafter"/>
</dbReference>
<dbReference type="Pfam" id="PF12796">
    <property type="entry name" value="Ank_2"/>
    <property type="match status" value="1"/>
</dbReference>
<evidence type="ECO:0000256" key="2">
    <source>
        <dbReference type="ARBA" id="ARBA00022448"/>
    </source>
</evidence>
<name>A0A835VRD0_CHLIN</name>
<feature type="transmembrane region" description="Helical" evidence="11">
    <location>
        <begin position="999"/>
        <end position="1024"/>
    </location>
</feature>
<feature type="transmembrane region" description="Helical" evidence="11">
    <location>
        <begin position="278"/>
        <end position="304"/>
    </location>
</feature>
<feature type="region of interest" description="Disordered" evidence="10">
    <location>
        <begin position="705"/>
        <end position="810"/>
    </location>
</feature>
<feature type="region of interest" description="Disordered" evidence="10">
    <location>
        <begin position="502"/>
        <end position="574"/>
    </location>
</feature>
<feature type="transmembrane region" description="Helical" evidence="11">
    <location>
        <begin position="877"/>
        <end position="893"/>
    </location>
</feature>
<evidence type="ECO:0000256" key="7">
    <source>
        <dbReference type="ARBA" id="ARBA00023065"/>
    </source>
</evidence>
<feature type="transmembrane region" description="Helical" evidence="11">
    <location>
        <begin position="245"/>
        <end position="266"/>
    </location>
</feature>
<dbReference type="Proteomes" id="UP000650467">
    <property type="component" value="Unassembled WGS sequence"/>
</dbReference>
<feature type="repeat" description="ANK" evidence="9">
    <location>
        <begin position="42"/>
        <end position="74"/>
    </location>
</feature>
<comment type="subcellular location">
    <subcellularLocation>
        <location evidence="1">Cell membrane</location>
        <topology evidence="1">Multi-pass membrane protein</topology>
    </subcellularLocation>
</comment>
<feature type="transmembrane region" description="Helical" evidence="11">
    <location>
        <begin position="838"/>
        <end position="857"/>
    </location>
</feature>
<feature type="transmembrane region" description="Helical" evidence="11">
    <location>
        <begin position="914"/>
        <end position="933"/>
    </location>
</feature>
<feature type="region of interest" description="Disordered" evidence="10">
    <location>
        <begin position="352"/>
        <end position="390"/>
    </location>
</feature>
<feature type="compositionally biased region" description="Pro residues" evidence="10">
    <location>
        <begin position="559"/>
        <end position="569"/>
    </location>
</feature>
<protein>
    <submittedName>
        <fullName evidence="12">Uncharacterized protein</fullName>
    </submittedName>
</protein>
<dbReference type="OrthoDB" id="7729168at2759"/>
<evidence type="ECO:0000256" key="3">
    <source>
        <dbReference type="ARBA" id="ARBA00022475"/>
    </source>
</evidence>
<keyword evidence="11" id="KW-1133">Transmembrane helix</keyword>
<keyword evidence="7" id="KW-0406">Ion transport</keyword>
<proteinExistence type="predicted"/>
<evidence type="ECO:0000256" key="8">
    <source>
        <dbReference type="ARBA" id="ARBA00023303"/>
    </source>
</evidence>
<evidence type="ECO:0000256" key="5">
    <source>
        <dbReference type="ARBA" id="ARBA00022737"/>
    </source>
</evidence>
<dbReference type="SUPFAM" id="SSF48403">
    <property type="entry name" value="Ankyrin repeat"/>
    <property type="match status" value="1"/>
</dbReference>
<keyword evidence="3" id="KW-1003">Cell membrane</keyword>
<feature type="compositionally biased region" description="Gly residues" evidence="10">
    <location>
        <begin position="786"/>
        <end position="795"/>
    </location>
</feature>
<dbReference type="InterPro" id="IPR030457">
    <property type="entry name" value="ELO_CS"/>
</dbReference>
<dbReference type="GO" id="GO:0005886">
    <property type="term" value="C:plasma membrane"/>
    <property type="evidence" value="ECO:0007669"/>
    <property type="project" value="UniProtKB-SubCell"/>
</dbReference>
<dbReference type="Gene3D" id="1.25.40.20">
    <property type="entry name" value="Ankyrin repeat-containing domain"/>
    <property type="match status" value="1"/>
</dbReference>
<evidence type="ECO:0000313" key="13">
    <source>
        <dbReference type="Proteomes" id="UP000650467"/>
    </source>
</evidence>
<sequence>MLLNTPSTLAIAKYLVKLYGKTLVNTPYQERKAESDSPGQYEGETALHIAIVNHDFDMVKFLVQNGADVRARAYGSFFQPGSAVYYGEFPLSFAACTGQKDIVSYLKRHGARVNHDRDQWGNTALHMCVTHDQPDMYDHLVEYCGASEHVQNNRSQTPLLLAASLGKVGMLQHIYSKRRRVAWAYGPVTSYSLSLREIDTVQNPGEYVPSAIETSVRKGHLEVLEDPLVQTLLATKWSRFGRTTFLVQVLAYLTYVLSQTFLVWLISDTKLWNSSERFAMEVLGVVLGALFFLVDVVDFGQWTAGVFRRRKLMKAASKYRPALYPIPGERLETMTTQKSNFLTRLIASNRQNTAQQQQQGGQPVAEGAELPGAAAQQPQQQEDMQRWEGGGEVEAGRWRAPPAAASSVRALACGGAGGAGVVIEEVLDEEAAGVPAAAGGLTASAAAALEAAAAMVPAGGATVSVQLACAAPYSAAASGGAGTCPPAAGAAAAPYSAAALAARGGDGDSDSDGEWHGAAARGGAGAGPVAEGTEGPQASGPSATGGVSPFATAVGAAAAPPPPPPPPPAAAAAAPGSMAAMQQLYSQLAAGGGGGALAGGGGGGTAATLAALQQQVAALQQVRAAAAAGGGVSSSFTGAGAQHLVGAMASLSAVGGGGAGLLEPVDFVSVGLGPGPMGAMPGGLMGGRKNSFAAVQQAPKVTSMLRAPDAPTNDVANRDSQAHGRTSNPHLSGLNRAPSLGGSVGEGGEIRNRMRGGGGDNVSGGLPRAATRRQTTNIASAEPGTYDGGGGGGGDATAAAADEEPQPDRTPTWLRHVQTLLHAYRGYVKRMIQDPIQFVHVFHHSATLVHFIIWAATYGGVGGAGPANIRLLEFDDVVVSLMALSGWVSMLYYSRGVQAVGQLVVLLERCWWEVVKFVCLYFIANIGFTLAFYTCANGATSAVLGDEDRMTALGLSMWDPMGNIGYGMITMVRFLYGEASYEGIAVVPNHQVKTAFATIYWLLYVAVVLLLLGNVMTAMIMYVYSHGWADAEKKWRLRWAQYVLRAEARMPTALQQRTRLGEVSYDPVLATRVYNHVFEVVEDGREKEEEREAQVKALEAAIDKIRAGAKRDSAKRG</sequence>
<dbReference type="Pfam" id="PF00023">
    <property type="entry name" value="Ank"/>
    <property type="match status" value="1"/>
</dbReference>
<feature type="compositionally biased region" description="Low complexity" evidence="10">
    <location>
        <begin position="355"/>
        <end position="382"/>
    </location>
</feature>
<evidence type="ECO:0000313" key="12">
    <source>
        <dbReference type="EMBL" id="KAG2422651.1"/>
    </source>
</evidence>
<dbReference type="AlphaFoldDB" id="A0A835VRD0"/>
<dbReference type="PANTHER" id="PTHR10582">
    <property type="entry name" value="TRANSIENT RECEPTOR POTENTIAL ION CHANNEL PROTEIN"/>
    <property type="match status" value="1"/>
</dbReference>
<dbReference type="PANTHER" id="PTHR10582:SF2">
    <property type="entry name" value="INACTIVE"/>
    <property type="match status" value="1"/>
</dbReference>
<comment type="caution">
    <text evidence="12">The sequence shown here is derived from an EMBL/GenBank/DDBJ whole genome shotgun (WGS) entry which is preliminary data.</text>
</comment>
<dbReference type="GO" id="GO:0005216">
    <property type="term" value="F:monoatomic ion channel activity"/>
    <property type="evidence" value="ECO:0007669"/>
    <property type="project" value="InterPro"/>
</dbReference>
<dbReference type="PROSITE" id="PS50297">
    <property type="entry name" value="ANK_REP_REGION"/>
    <property type="match status" value="2"/>
</dbReference>
<dbReference type="InterPro" id="IPR036770">
    <property type="entry name" value="Ankyrin_rpt-contain_sf"/>
</dbReference>
<evidence type="ECO:0000256" key="9">
    <source>
        <dbReference type="PROSITE-ProRule" id="PRU00023"/>
    </source>
</evidence>
<dbReference type="SMART" id="SM00248">
    <property type="entry name" value="ANK"/>
    <property type="match status" value="4"/>
</dbReference>
<evidence type="ECO:0000256" key="10">
    <source>
        <dbReference type="SAM" id="MobiDB-lite"/>
    </source>
</evidence>
<organism evidence="12 13">
    <name type="scientific">Chlamydomonas incerta</name>
    <dbReference type="NCBI Taxonomy" id="51695"/>
    <lineage>
        <taxon>Eukaryota</taxon>
        <taxon>Viridiplantae</taxon>
        <taxon>Chlorophyta</taxon>
        <taxon>core chlorophytes</taxon>
        <taxon>Chlorophyceae</taxon>
        <taxon>CS clade</taxon>
        <taxon>Chlamydomonadales</taxon>
        <taxon>Chlamydomonadaceae</taxon>
        <taxon>Chlamydomonas</taxon>
    </lineage>
</organism>
<reference evidence="12" key="1">
    <citation type="journal article" date="2020" name="bioRxiv">
        <title>Comparative genomics of Chlamydomonas.</title>
        <authorList>
            <person name="Craig R.J."/>
            <person name="Hasan A.R."/>
            <person name="Ness R.W."/>
            <person name="Keightley P.D."/>
        </authorList>
    </citation>
    <scope>NUCLEOTIDE SEQUENCE</scope>
    <source>
        <strain evidence="12">SAG 7.73</strain>
    </source>
</reference>
<evidence type="ECO:0000256" key="11">
    <source>
        <dbReference type="SAM" id="Phobius"/>
    </source>
</evidence>
<keyword evidence="13" id="KW-1185">Reference proteome</keyword>
<keyword evidence="11" id="KW-0812">Transmembrane</keyword>
<accession>A0A835VRD0</accession>
<dbReference type="EMBL" id="JAEHOC010000098">
    <property type="protein sequence ID" value="KAG2422651.1"/>
    <property type="molecule type" value="Genomic_DNA"/>
</dbReference>
<keyword evidence="9" id="KW-0040">ANK repeat</keyword>
<keyword evidence="4" id="KW-0109">Calcium transport</keyword>
<gene>
    <name evidence="12" type="ORF">HXX76_015888</name>
</gene>
<keyword evidence="6" id="KW-0106">Calcium</keyword>
<evidence type="ECO:0000256" key="6">
    <source>
        <dbReference type="ARBA" id="ARBA00022837"/>
    </source>
</evidence>
<dbReference type="PROSITE" id="PS50088">
    <property type="entry name" value="ANK_REPEAT"/>
    <property type="match status" value="2"/>
</dbReference>
<keyword evidence="5" id="KW-0677">Repeat</keyword>
<keyword evidence="2" id="KW-0813">Transport</keyword>
<dbReference type="InterPro" id="IPR002110">
    <property type="entry name" value="Ankyrin_rpt"/>
</dbReference>
<evidence type="ECO:0000256" key="4">
    <source>
        <dbReference type="ARBA" id="ARBA00022568"/>
    </source>
</evidence>
<keyword evidence="8" id="KW-0407">Ion channel</keyword>
<keyword evidence="11" id="KW-0472">Membrane</keyword>
<dbReference type="PROSITE" id="PS01188">
    <property type="entry name" value="ELO"/>
    <property type="match status" value="1"/>
</dbReference>
<evidence type="ECO:0000256" key="1">
    <source>
        <dbReference type="ARBA" id="ARBA00004651"/>
    </source>
</evidence>